<evidence type="ECO:0000256" key="2">
    <source>
        <dbReference type="ARBA" id="ARBA00004760"/>
    </source>
</evidence>
<evidence type="ECO:0000256" key="17">
    <source>
        <dbReference type="SAM" id="Phobius"/>
    </source>
</evidence>
<feature type="chain" id="PRO_5013956488" description="3-dehydrosphinganine reductase" evidence="18">
    <location>
        <begin position="23"/>
        <end position="396"/>
    </location>
</feature>
<proteinExistence type="inferred from homology"/>
<keyword evidence="9" id="KW-0746">Sphingolipid metabolism</keyword>
<keyword evidence="6" id="KW-0547">Nucleotide-binding</keyword>
<keyword evidence="12" id="KW-0443">Lipid metabolism</keyword>
<evidence type="ECO:0000256" key="8">
    <source>
        <dbReference type="ARBA" id="ARBA00022857"/>
    </source>
</evidence>
<evidence type="ECO:0000256" key="6">
    <source>
        <dbReference type="ARBA" id="ARBA00022741"/>
    </source>
</evidence>
<dbReference type="Gene3D" id="3.40.50.720">
    <property type="entry name" value="NAD(P)-binding Rossmann-like Domain"/>
    <property type="match status" value="1"/>
</dbReference>
<dbReference type="GO" id="GO:0030148">
    <property type="term" value="P:sphingolipid biosynthetic process"/>
    <property type="evidence" value="ECO:0007669"/>
    <property type="project" value="InterPro"/>
</dbReference>
<evidence type="ECO:0000256" key="3">
    <source>
        <dbReference type="ARBA" id="ARBA00004991"/>
    </source>
</evidence>
<comment type="similarity">
    <text evidence="4">Belongs to the short-chain dehydrogenases/reductases (SDR) family.</text>
</comment>
<name>A0A2G7FSJ7_9EURO</name>
<comment type="subcellular location">
    <subcellularLocation>
        <location evidence="1">Endoplasmic reticulum membrane</location>
    </subcellularLocation>
</comment>
<keyword evidence="8" id="KW-0521">NADP</keyword>
<evidence type="ECO:0000256" key="7">
    <source>
        <dbReference type="ARBA" id="ARBA00022824"/>
    </source>
</evidence>
<keyword evidence="5 17" id="KW-0812">Transmembrane</keyword>
<comment type="function">
    <text evidence="15">Catalyzes the reduction of 3'-oxosphinganine (3-ketodihydrosphingosine/KDS) to sphinganine (dihydrosphingosine/DHS), the second step of de novo sphingolipid biosynthesis.</text>
</comment>
<evidence type="ECO:0000256" key="1">
    <source>
        <dbReference type="ARBA" id="ARBA00004586"/>
    </source>
</evidence>
<evidence type="ECO:0000256" key="15">
    <source>
        <dbReference type="ARBA" id="ARBA00044737"/>
    </source>
</evidence>
<keyword evidence="20" id="KW-1185">Reference proteome</keyword>
<keyword evidence="18" id="KW-0732">Signal</keyword>
<dbReference type="PANTHER" id="PTHR43550:SF3">
    <property type="entry name" value="3-KETODIHYDROSPHINGOSINE REDUCTASE"/>
    <property type="match status" value="1"/>
</dbReference>
<evidence type="ECO:0000256" key="5">
    <source>
        <dbReference type="ARBA" id="ARBA00022692"/>
    </source>
</evidence>
<evidence type="ECO:0000256" key="9">
    <source>
        <dbReference type="ARBA" id="ARBA00022919"/>
    </source>
</evidence>
<dbReference type="GO" id="GO:0006666">
    <property type="term" value="P:3-keto-sphinganine metabolic process"/>
    <property type="evidence" value="ECO:0007669"/>
    <property type="project" value="InterPro"/>
</dbReference>
<dbReference type="FunFam" id="3.40.50.720:FF:000456">
    <property type="entry name" value="3-ketodihydrosphingosine reductase tsc10"/>
    <property type="match status" value="1"/>
</dbReference>
<protein>
    <recommendedName>
        <fullName evidence="14">3-dehydrosphinganine reductase</fullName>
        <ecNumber evidence="14">1.1.1.102</ecNumber>
    </recommendedName>
</protein>
<keyword evidence="7" id="KW-0256">Endoplasmic reticulum</keyword>
<feature type="non-terminal residue" evidence="19">
    <location>
        <position position="1"/>
    </location>
</feature>
<feature type="transmembrane region" description="Helical" evidence="17">
    <location>
        <begin position="32"/>
        <end position="51"/>
    </location>
</feature>
<evidence type="ECO:0000313" key="19">
    <source>
        <dbReference type="EMBL" id="PIG83526.1"/>
    </source>
</evidence>
<dbReference type="PRINTS" id="PR00081">
    <property type="entry name" value="GDHRDH"/>
</dbReference>
<comment type="pathway">
    <text evidence="2">Lipid metabolism; sphingolipid metabolism.</text>
</comment>
<evidence type="ECO:0000256" key="13">
    <source>
        <dbReference type="ARBA" id="ARBA00023136"/>
    </source>
</evidence>
<evidence type="ECO:0000313" key="20">
    <source>
        <dbReference type="Proteomes" id="UP000231358"/>
    </source>
</evidence>
<evidence type="ECO:0000256" key="16">
    <source>
        <dbReference type="ARBA" id="ARBA00048930"/>
    </source>
</evidence>
<keyword evidence="13 17" id="KW-0472">Membrane</keyword>
<dbReference type="EC" id="1.1.1.102" evidence="14"/>
<dbReference type="AlphaFoldDB" id="A0A2G7FSJ7"/>
<keyword evidence="10 17" id="KW-1133">Transmembrane helix</keyword>
<comment type="pathway">
    <text evidence="3">Sphingolipid metabolism.</text>
</comment>
<keyword evidence="11" id="KW-0560">Oxidoreductase</keyword>
<dbReference type="GO" id="GO:0047560">
    <property type="term" value="F:3-dehydrosphinganine reductase activity"/>
    <property type="evidence" value="ECO:0007669"/>
    <property type="project" value="UniProtKB-EC"/>
</dbReference>
<dbReference type="STRING" id="656916.A0A2G7FSJ7"/>
<evidence type="ECO:0000256" key="18">
    <source>
        <dbReference type="SAM" id="SignalP"/>
    </source>
</evidence>
<dbReference type="InterPro" id="IPR036291">
    <property type="entry name" value="NAD(P)-bd_dom_sf"/>
</dbReference>
<gene>
    <name evidence="19" type="ORF">AARAC_002530</name>
</gene>
<dbReference type="EMBL" id="NEXV01000450">
    <property type="protein sequence ID" value="PIG83526.1"/>
    <property type="molecule type" value="Genomic_DNA"/>
</dbReference>
<evidence type="ECO:0000256" key="4">
    <source>
        <dbReference type="ARBA" id="ARBA00006484"/>
    </source>
</evidence>
<comment type="caution">
    <text evidence="19">The sequence shown here is derived from an EMBL/GenBank/DDBJ whole genome shotgun (WGS) entry which is preliminary data.</text>
</comment>
<dbReference type="SUPFAM" id="SSF51735">
    <property type="entry name" value="NAD(P)-binding Rossmann-fold domains"/>
    <property type="match status" value="1"/>
</dbReference>
<sequence>PSPYLPGILIFFFFFPMHQVLSFIPNDESPTKLGVSVILCGFFLYTFTKMVSRIFPGLKMLGFGPQQNEFVVEGRTVVITGGSEGMGKAVACQLASKGANVVLVARTVKKLQDALDDVKASAANLNRQKFHYISADLTNATQCEQIIEEVTEWNYGLPPDVVWCCAGYCNPGFFVDTPVQTLRDQMDTVYWTAANTAHATLRKWLVPVPPSQQTTNPRRHLIFTCSTLAFVPIAGYGPYSPAKAAIRSLSDTLNQEIEMYNGTRQSKSQINATSADVKVHTVFPMGILSPGFDNEQKLKPELTKQLEAADKPQTPNEVARIAIAALERGEYLITTMFVGHVMKGSAMGGSPRNSTVRDTLTSWLSSLAFLQVVPDLRKQAWNWGMKNGIPSSRTSE</sequence>
<dbReference type="PANTHER" id="PTHR43550">
    <property type="entry name" value="3-KETODIHYDROSPHINGOSINE REDUCTASE"/>
    <property type="match status" value="1"/>
</dbReference>
<evidence type="ECO:0000256" key="12">
    <source>
        <dbReference type="ARBA" id="ARBA00023098"/>
    </source>
</evidence>
<accession>A0A2G7FSJ7</accession>
<evidence type="ECO:0000256" key="11">
    <source>
        <dbReference type="ARBA" id="ARBA00023002"/>
    </source>
</evidence>
<dbReference type="InterPro" id="IPR002347">
    <property type="entry name" value="SDR_fam"/>
</dbReference>
<reference evidence="19 20" key="1">
    <citation type="submission" date="2017-05" db="EMBL/GenBank/DDBJ databases">
        <title>Genome sequence for an aflatoxigenic pathogen of Argentinian peanut, Aspergillus arachidicola.</title>
        <authorList>
            <person name="Moore G."/>
            <person name="Beltz S.B."/>
            <person name="Mack B.M."/>
        </authorList>
    </citation>
    <scope>NUCLEOTIDE SEQUENCE [LARGE SCALE GENOMIC DNA]</scope>
    <source>
        <strain evidence="19 20">CBS 117610</strain>
    </source>
</reference>
<organism evidence="19 20">
    <name type="scientific">Aspergillus arachidicola</name>
    <dbReference type="NCBI Taxonomy" id="656916"/>
    <lineage>
        <taxon>Eukaryota</taxon>
        <taxon>Fungi</taxon>
        <taxon>Dikarya</taxon>
        <taxon>Ascomycota</taxon>
        <taxon>Pezizomycotina</taxon>
        <taxon>Eurotiomycetes</taxon>
        <taxon>Eurotiomycetidae</taxon>
        <taxon>Eurotiales</taxon>
        <taxon>Aspergillaceae</taxon>
        <taxon>Aspergillus</taxon>
        <taxon>Aspergillus subgen. Circumdati</taxon>
    </lineage>
</organism>
<dbReference type="InterPro" id="IPR045022">
    <property type="entry name" value="KDSR-like"/>
</dbReference>
<feature type="signal peptide" evidence="18">
    <location>
        <begin position="1"/>
        <end position="22"/>
    </location>
</feature>
<comment type="catalytic activity">
    <reaction evidence="16">
        <text>sphinganine + NADP(+) = 3-oxosphinganine + NADPH + H(+)</text>
        <dbReference type="Rhea" id="RHEA:22640"/>
        <dbReference type="ChEBI" id="CHEBI:15378"/>
        <dbReference type="ChEBI" id="CHEBI:57783"/>
        <dbReference type="ChEBI" id="CHEBI:57817"/>
        <dbReference type="ChEBI" id="CHEBI:58299"/>
        <dbReference type="ChEBI" id="CHEBI:58349"/>
        <dbReference type="EC" id="1.1.1.102"/>
    </reaction>
    <physiologicalReaction direction="right-to-left" evidence="16">
        <dbReference type="Rhea" id="RHEA:22642"/>
    </physiologicalReaction>
</comment>
<evidence type="ECO:0000256" key="14">
    <source>
        <dbReference type="ARBA" id="ARBA00026112"/>
    </source>
</evidence>
<dbReference type="GO" id="GO:0000166">
    <property type="term" value="F:nucleotide binding"/>
    <property type="evidence" value="ECO:0007669"/>
    <property type="project" value="UniProtKB-KW"/>
</dbReference>
<dbReference type="Proteomes" id="UP000231358">
    <property type="component" value="Unassembled WGS sequence"/>
</dbReference>
<evidence type="ECO:0000256" key="10">
    <source>
        <dbReference type="ARBA" id="ARBA00022989"/>
    </source>
</evidence>
<dbReference type="Pfam" id="PF00106">
    <property type="entry name" value="adh_short"/>
    <property type="match status" value="1"/>
</dbReference>
<dbReference type="GO" id="GO:0005789">
    <property type="term" value="C:endoplasmic reticulum membrane"/>
    <property type="evidence" value="ECO:0007669"/>
    <property type="project" value="UniProtKB-SubCell"/>
</dbReference>
<dbReference type="CDD" id="cd08939">
    <property type="entry name" value="KDSR-like_SDR_c"/>
    <property type="match status" value="1"/>
</dbReference>